<dbReference type="VEuPathDB" id="MicrosporidiaDB:NBO_2g0053"/>
<dbReference type="HOGENOM" id="CLU_3106988_0_0_1"/>
<sequence length="51" mass="6229">MNVQRYSFSTYKKMQTPIYRHHLKTRQINLYETCIKDMDIPFKCKTITEQG</sequence>
<gene>
    <name evidence="1" type="ORF">NBO_2g0053</name>
</gene>
<organism evidence="1 2">
    <name type="scientific">Nosema bombycis (strain CQ1 / CVCC 102059)</name>
    <name type="common">Microsporidian parasite</name>
    <name type="synonym">Pebrine of silkworm</name>
    <dbReference type="NCBI Taxonomy" id="578461"/>
    <lineage>
        <taxon>Eukaryota</taxon>
        <taxon>Fungi</taxon>
        <taxon>Fungi incertae sedis</taxon>
        <taxon>Microsporidia</taxon>
        <taxon>Nosematidae</taxon>
        <taxon>Nosema</taxon>
    </lineage>
</organism>
<evidence type="ECO:0000313" key="2">
    <source>
        <dbReference type="Proteomes" id="UP000016927"/>
    </source>
</evidence>
<accession>R0KXD4</accession>
<dbReference type="AlphaFoldDB" id="R0KXD4"/>
<dbReference type="EMBL" id="KB908910">
    <property type="protein sequence ID" value="EOB15561.1"/>
    <property type="molecule type" value="Genomic_DNA"/>
</dbReference>
<protein>
    <submittedName>
        <fullName evidence="1">Uncharacterized protein</fullName>
    </submittedName>
</protein>
<keyword evidence="2" id="KW-1185">Reference proteome</keyword>
<dbReference type="Proteomes" id="UP000016927">
    <property type="component" value="Unassembled WGS sequence"/>
</dbReference>
<reference evidence="1 2" key="1">
    <citation type="journal article" date="2013" name="BMC Genomics">
        <title>Comparative genomics of parasitic silkworm microsporidia reveal an association between genome expansion and host adaptation.</title>
        <authorList>
            <person name="Pan G."/>
            <person name="Xu J."/>
            <person name="Li T."/>
            <person name="Xia Q."/>
            <person name="Liu S.L."/>
            <person name="Zhang G."/>
            <person name="Li S."/>
            <person name="Li C."/>
            <person name="Liu H."/>
            <person name="Yang L."/>
            <person name="Liu T."/>
            <person name="Zhang X."/>
            <person name="Wu Z."/>
            <person name="Fan W."/>
            <person name="Dang X."/>
            <person name="Xiang H."/>
            <person name="Tao M."/>
            <person name="Li Y."/>
            <person name="Hu J."/>
            <person name="Li Z."/>
            <person name="Lin L."/>
            <person name="Luo J."/>
            <person name="Geng L."/>
            <person name="Wang L."/>
            <person name="Long M."/>
            <person name="Wan Y."/>
            <person name="He N."/>
            <person name="Zhang Z."/>
            <person name="Lu C."/>
            <person name="Keeling P.J."/>
            <person name="Wang J."/>
            <person name="Xiang Z."/>
            <person name="Zhou Z."/>
        </authorList>
    </citation>
    <scope>NUCLEOTIDE SEQUENCE [LARGE SCALE GENOMIC DNA]</scope>
    <source>
        <strain evidence="2">CQ1 / CVCC 102059</strain>
    </source>
</reference>
<name>R0KXD4_NOSB1</name>
<proteinExistence type="predicted"/>
<evidence type="ECO:0000313" key="1">
    <source>
        <dbReference type="EMBL" id="EOB15561.1"/>
    </source>
</evidence>